<comment type="caution">
    <text evidence="2">The sequence shown here is derived from an EMBL/GenBank/DDBJ whole genome shotgun (WGS) entry which is preliminary data.</text>
</comment>
<proteinExistence type="predicted"/>
<sequence length="40" mass="5060">MIFSIASPIRSRYFNAYKLFFPDHSRFTHFYMVEWDMLFF</sequence>
<dbReference type="EMBL" id="LJZV01000024">
    <property type="protein sequence ID" value="KZD89400.1"/>
    <property type="molecule type" value="Genomic_DNA"/>
</dbReference>
<evidence type="ECO:0000313" key="3">
    <source>
        <dbReference type="Proteomes" id="UP000076442"/>
    </source>
</evidence>
<protein>
    <submittedName>
        <fullName evidence="2">Uncharacterized protein</fullName>
    </submittedName>
</protein>
<reference evidence="2 3" key="1">
    <citation type="submission" date="2015-09" db="EMBL/GenBank/DDBJ databases">
        <title>Spore heat resistance.</title>
        <authorList>
            <person name="Boekhorst J."/>
            <person name="Berendsen E.M."/>
            <person name="Wells-Bennik M.H."/>
            <person name="Kuipers O.P."/>
        </authorList>
    </citation>
    <scope>NUCLEOTIDE SEQUENCE [LARGE SCALE GENOMIC DNA]</scope>
    <source>
        <strain evidence="2 3">B4122</strain>
    </source>
</reference>
<name>A0AAP1E7A1_BACIU</name>
<accession>A0AAP1E7A1</accession>
<dbReference type="EMBL" id="LJZV01000021">
    <property type="protein sequence ID" value="KZD89780.1"/>
    <property type="molecule type" value="Genomic_DNA"/>
</dbReference>
<dbReference type="Proteomes" id="UP000076442">
    <property type="component" value="Unassembled WGS sequence"/>
</dbReference>
<dbReference type="AlphaFoldDB" id="A0AAP1E7A1"/>
<evidence type="ECO:0000313" key="2">
    <source>
        <dbReference type="EMBL" id="KZD89780.1"/>
    </source>
</evidence>
<evidence type="ECO:0000313" key="1">
    <source>
        <dbReference type="EMBL" id="KZD89400.1"/>
    </source>
</evidence>
<organism evidence="2 3">
    <name type="scientific">Bacillus subtilis</name>
    <dbReference type="NCBI Taxonomy" id="1423"/>
    <lineage>
        <taxon>Bacteria</taxon>
        <taxon>Bacillati</taxon>
        <taxon>Bacillota</taxon>
        <taxon>Bacilli</taxon>
        <taxon>Bacillales</taxon>
        <taxon>Bacillaceae</taxon>
        <taxon>Bacillus</taxon>
    </lineage>
</organism>
<gene>
    <name evidence="2" type="ORF">B4122_3520</name>
    <name evidence="1" type="ORF">B4122_3786</name>
</gene>